<organism evidence="11 12">
    <name type="scientific">Heliorestis acidaminivorans</name>
    <dbReference type="NCBI Taxonomy" id="553427"/>
    <lineage>
        <taxon>Bacteria</taxon>
        <taxon>Bacillati</taxon>
        <taxon>Bacillota</taxon>
        <taxon>Clostridia</taxon>
        <taxon>Eubacteriales</taxon>
        <taxon>Heliobacteriaceae</taxon>
        <taxon>Heliorestis</taxon>
    </lineage>
</organism>
<dbReference type="Proteomes" id="UP000468766">
    <property type="component" value="Unassembled WGS sequence"/>
</dbReference>
<dbReference type="RefSeq" id="WP_151620377.1">
    <property type="nucleotide sequence ID" value="NZ_WBXO01000007.1"/>
</dbReference>
<dbReference type="Pfam" id="PF02446">
    <property type="entry name" value="Glyco_hydro_77"/>
    <property type="match status" value="1"/>
</dbReference>
<dbReference type="AlphaFoldDB" id="A0A6I0EPZ9"/>
<evidence type="ECO:0000256" key="1">
    <source>
        <dbReference type="ARBA" id="ARBA00000439"/>
    </source>
</evidence>
<dbReference type="InterPro" id="IPR017853">
    <property type="entry name" value="GH"/>
</dbReference>
<protein>
    <recommendedName>
        <fullName evidence="4 10">4-alpha-glucanotransferase</fullName>
        <ecNumber evidence="3 10">2.4.1.25</ecNumber>
    </recommendedName>
    <alternativeName>
        <fullName evidence="8 10">Amylomaltase</fullName>
    </alternativeName>
    <alternativeName>
        <fullName evidence="9 10">Disproportionating enzyme</fullName>
    </alternativeName>
</protein>
<keyword evidence="12" id="KW-1185">Reference proteome</keyword>
<keyword evidence="7 10" id="KW-0119">Carbohydrate metabolism</keyword>
<evidence type="ECO:0000256" key="10">
    <source>
        <dbReference type="RuleBase" id="RU361207"/>
    </source>
</evidence>
<proteinExistence type="inferred from homology"/>
<evidence type="ECO:0000256" key="8">
    <source>
        <dbReference type="ARBA" id="ARBA00031423"/>
    </source>
</evidence>
<comment type="similarity">
    <text evidence="2 10">Belongs to the disproportionating enzyme family.</text>
</comment>
<dbReference type="NCBIfam" id="NF011080">
    <property type="entry name" value="PRK14508.1-3"/>
    <property type="match status" value="1"/>
</dbReference>
<dbReference type="GO" id="GO:0004134">
    <property type="term" value="F:4-alpha-glucanotransferase activity"/>
    <property type="evidence" value="ECO:0007669"/>
    <property type="project" value="UniProtKB-EC"/>
</dbReference>
<evidence type="ECO:0000256" key="4">
    <source>
        <dbReference type="ARBA" id="ARBA00020295"/>
    </source>
</evidence>
<evidence type="ECO:0000313" key="11">
    <source>
        <dbReference type="EMBL" id="KAB2952087.1"/>
    </source>
</evidence>
<evidence type="ECO:0000313" key="12">
    <source>
        <dbReference type="Proteomes" id="UP000468766"/>
    </source>
</evidence>
<dbReference type="PANTHER" id="PTHR32438">
    <property type="entry name" value="4-ALPHA-GLUCANOTRANSFERASE DPE1, CHLOROPLASTIC/AMYLOPLASTIC"/>
    <property type="match status" value="1"/>
</dbReference>
<accession>A0A6I0EPZ9</accession>
<comment type="caution">
    <text evidence="11">The sequence shown here is derived from an EMBL/GenBank/DDBJ whole genome shotgun (WGS) entry which is preliminary data.</text>
</comment>
<dbReference type="OrthoDB" id="9811841at2"/>
<gene>
    <name evidence="11" type="primary">malQ</name>
    <name evidence="11" type="ORF">F9B85_09740</name>
</gene>
<evidence type="ECO:0000256" key="7">
    <source>
        <dbReference type="ARBA" id="ARBA00023277"/>
    </source>
</evidence>
<dbReference type="NCBIfam" id="TIGR00217">
    <property type="entry name" value="malQ"/>
    <property type="match status" value="1"/>
</dbReference>
<evidence type="ECO:0000256" key="9">
    <source>
        <dbReference type="ARBA" id="ARBA00031501"/>
    </source>
</evidence>
<dbReference type="NCBIfam" id="NF011079">
    <property type="entry name" value="PRK14508.1-2"/>
    <property type="match status" value="1"/>
</dbReference>
<dbReference type="PANTHER" id="PTHR32438:SF5">
    <property type="entry name" value="4-ALPHA-GLUCANOTRANSFERASE DPE1, CHLOROPLASTIC_AMYLOPLASTIC"/>
    <property type="match status" value="1"/>
</dbReference>
<evidence type="ECO:0000256" key="5">
    <source>
        <dbReference type="ARBA" id="ARBA00022676"/>
    </source>
</evidence>
<keyword evidence="5 10" id="KW-0328">Glycosyltransferase</keyword>
<reference evidence="11 12" key="1">
    <citation type="submission" date="2019-10" db="EMBL/GenBank/DDBJ databases">
        <title>Whole-genome sequence of the extremophile Heliorestis acidaminivorans DSM 24790.</title>
        <authorList>
            <person name="Kyndt J.A."/>
            <person name="Meyer T.E."/>
        </authorList>
    </citation>
    <scope>NUCLEOTIDE SEQUENCE [LARGE SCALE GENOMIC DNA]</scope>
    <source>
        <strain evidence="11 12">DSM 24790</strain>
    </source>
</reference>
<evidence type="ECO:0000256" key="3">
    <source>
        <dbReference type="ARBA" id="ARBA00012560"/>
    </source>
</evidence>
<name>A0A6I0EPZ9_9FIRM</name>
<keyword evidence="6 10" id="KW-0808">Transferase</keyword>
<dbReference type="EC" id="2.4.1.25" evidence="3 10"/>
<evidence type="ECO:0000256" key="6">
    <source>
        <dbReference type="ARBA" id="ARBA00022679"/>
    </source>
</evidence>
<dbReference type="GO" id="GO:0005975">
    <property type="term" value="P:carbohydrate metabolic process"/>
    <property type="evidence" value="ECO:0007669"/>
    <property type="project" value="InterPro"/>
</dbReference>
<evidence type="ECO:0000256" key="2">
    <source>
        <dbReference type="ARBA" id="ARBA00005684"/>
    </source>
</evidence>
<comment type="catalytic activity">
    <reaction evidence="1 10">
        <text>Transfers a segment of a (1-&gt;4)-alpha-D-glucan to a new position in an acceptor, which may be glucose or a (1-&gt;4)-alpha-D-glucan.</text>
        <dbReference type="EC" id="2.4.1.25"/>
    </reaction>
</comment>
<dbReference type="Gene3D" id="3.20.20.80">
    <property type="entry name" value="Glycosidases"/>
    <property type="match status" value="1"/>
</dbReference>
<dbReference type="InterPro" id="IPR003385">
    <property type="entry name" value="Glyco_hydro_77"/>
</dbReference>
<dbReference type="EMBL" id="WBXO01000007">
    <property type="protein sequence ID" value="KAB2952087.1"/>
    <property type="molecule type" value="Genomic_DNA"/>
</dbReference>
<sequence length="518" mass="60185">MKKLWNERRSGILLHPTSLPGKNYIGDLGPEAYRFVDFLRACGQTLWQVLPCGPTGYGDSPYSALSAFAGNPLMISPEILHRQGLLREDELPPEKAALIGKVDYARARTYNEQMLQQAYERFKMKKELHYAFGEFCHRQAHWLEKFVLYKALKEVHGEAEWTQWQPAYALAQEEALQKATHDLSDKMSFHRFVQYLFFDQWQALKAYGNQRGISFIGDMPIYVAWDSADTWGNRELFALNEEGYPQEVGGVPPDYFSETGQLWGNPVYDWDYQKSTGFQWWIRRFQHTFLLFDWVRVDHFRGFEAYWAVPYGEKTAIKGLWKKAPGDELFSALSSALGPEPLPIIAEDLGVITPEVVALREKFNFPGLKILQFAFDSKEENDFIPFRYERNYVVYTGTHDNDTTLGWFEQAAPQDQEYALRYMNSDRNKVVQDFIRLALSTVSHSTIFPMQDLLGLDSTARMNFPGTAEGNWNWRFQWDQLREEVILELADLTRLYGRWFGEQGGAFTAHTEENSHRH</sequence>
<dbReference type="SUPFAM" id="SSF51445">
    <property type="entry name" value="(Trans)glycosidases"/>
    <property type="match status" value="1"/>
</dbReference>